<proteinExistence type="predicted"/>
<dbReference type="InterPro" id="IPR036866">
    <property type="entry name" value="RibonucZ/Hydroxyglut_hydro"/>
</dbReference>
<comment type="caution">
    <text evidence="3">The sequence shown here is derived from an EMBL/GenBank/DDBJ whole genome shotgun (WGS) entry which is preliminary data.</text>
</comment>
<dbReference type="Proteomes" id="UP001165584">
    <property type="component" value="Unassembled WGS sequence"/>
</dbReference>
<dbReference type="Gene3D" id="3.60.15.10">
    <property type="entry name" value="Ribonuclease Z/Hydroxyacylglutathione hydrolase-like"/>
    <property type="match status" value="1"/>
</dbReference>
<dbReference type="InterPro" id="IPR001279">
    <property type="entry name" value="Metallo-B-lactamas"/>
</dbReference>
<feature type="region of interest" description="Disordered" evidence="1">
    <location>
        <begin position="1"/>
        <end position="22"/>
    </location>
</feature>
<name>A0ABT2GMB8_9MICO</name>
<dbReference type="Pfam" id="PF00753">
    <property type="entry name" value="Lactamase_B"/>
    <property type="match status" value="1"/>
</dbReference>
<evidence type="ECO:0000259" key="2">
    <source>
        <dbReference type="SMART" id="SM00849"/>
    </source>
</evidence>
<dbReference type="SMART" id="SM00849">
    <property type="entry name" value="Lactamase_B"/>
    <property type="match status" value="1"/>
</dbReference>
<dbReference type="SUPFAM" id="SSF56281">
    <property type="entry name" value="Metallo-hydrolase/oxidoreductase"/>
    <property type="match status" value="1"/>
</dbReference>
<dbReference type="InterPro" id="IPR050662">
    <property type="entry name" value="Sec-metab_biosynth-thioest"/>
</dbReference>
<dbReference type="EMBL" id="JANLCM010000001">
    <property type="protein sequence ID" value="MCS5717372.1"/>
    <property type="molecule type" value="Genomic_DNA"/>
</dbReference>
<protein>
    <submittedName>
        <fullName evidence="3">MBL fold metallo-hydrolase</fullName>
    </submittedName>
</protein>
<keyword evidence="4" id="KW-1185">Reference proteome</keyword>
<sequence length="347" mass="37061">MRALSEPEFAAETSGGTAPAPARAADDVWVLPQPMPNEYSPHYSLSYLVRDAHGGLHLIDPGLDSDENRARLSALLGEIARETGSAGSAGVVNEAPALASITVTHLHRDHLGMAERLRRETGVPVALHREEQASLGRLLEAMPQHAEIQAERAAGWGVPAERMPELAAAADRAASGGAESSLRADLLLDDGELLAIPGRRIRVLHTPGHTPGHVCLHDLDHGILFTGDHVLPSIYPGIGLGGPAADPIGDYLRSLDQVAALDTGATSVFPGHGYRFRGLAERVAATRRHHLTRSAQVAAVLDAHPHATIWEIASRIHWTAGWANMRGFFLSSALTQTQMHVDHLAAR</sequence>
<reference evidence="3" key="1">
    <citation type="submission" date="2022-08" db="EMBL/GenBank/DDBJ databases">
        <authorList>
            <person name="Deng Y."/>
            <person name="Han X.-F."/>
            <person name="Zhang Y.-Q."/>
        </authorList>
    </citation>
    <scope>NUCLEOTIDE SEQUENCE</scope>
    <source>
        <strain evidence="3">CPCC 205763</strain>
    </source>
</reference>
<organism evidence="3 4">
    <name type="scientific">Herbiconiux aconitum</name>
    <dbReference type="NCBI Taxonomy" id="2970913"/>
    <lineage>
        <taxon>Bacteria</taxon>
        <taxon>Bacillati</taxon>
        <taxon>Actinomycetota</taxon>
        <taxon>Actinomycetes</taxon>
        <taxon>Micrococcales</taxon>
        <taxon>Microbacteriaceae</taxon>
        <taxon>Herbiconiux</taxon>
    </lineage>
</organism>
<accession>A0ABT2GMB8</accession>
<dbReference type="PANTHER" id="PTHR23131:SF4">
    <property type="entry name" value="METALLO-BETA-LACTAMASE SUPERFAMILY POTEIN"/>
    <property type="match status" value="1"/>
</dbReference>
<dbReference type="RefSeq" id="WP_259505566.1">
    <property type="nucleotide sequence ID" value="NZ_JANLCM010000001.1"/>
</dbReference>
<feature type="domain" description="Metallo-beta-lactamase" evidence="2">
    <location>
        <begin position="43"/>
        <end position="272"/>
    </location>
</feature>
<evidence type="ECO:0000313" key="4">
    <source>
        <dbReference type="Proteomes" id="UP001165584"/>
    </source>
</evidence>
<evidence type="ECO:0000256" key="1">
    <source>
        <dbReference type="SAM" id="MobiDB-lite"/>
    </source>
</evidence>
<gene>
    <name evidence="3" type="ORF">N1027_04390</name>
</gene>
<evidence type="ECO:0000313" key="3">
    <source>
        <dbReference type="EMBL" id="MCS5717372.1"/>
    </source>
</evidence>
<dbReference type="PANTHER" id="PTHR23131">
    <property type="entry name" value="ENDORIBONUCLEASE LACTB2"/>
    <property type="match status" value="1"/>
</dbReference>